<dbReference type="AlphaFoldDB" id="A0A934VG14"/>
<dbReference type="EMBL" id="JAENII010000005">
    <property type="protein sequence ID" value="MBK1827150.1"/>
    <property type="molecule type" value="Genomic_DNA"/>
</dbReference>
<dbReference type="GO" id="GO:0032259">
    <property type="term" value="P:methylation"/>
    <property type="evidence" value="ECO:0007669"/>
    <property type="project" value="UniProtKB-KW"/>
</dbReference>
<dbReference type="PANTHER" id="PTHR32183">
    <property type="match status" value="1"/>
</dbReference>
<sequence length="202" mass="22029">MTDWDGRWRAGETPWDKGEAAPPLLEALEDAENGPFLRSARVLVPGCGSGHDVRALARVGAEVTGLDLSAKAIEVARGIKSVGGESYVCANLFDWQSEPFDAVWEHTCFCAIDPSDRGDYAEAVAGLIRPGGRLIGVFYLDPKDPDGGPPHGARKEEIARHLEPWFTLERGSVPTRAFPSRVGREWLATFVRCDGDRRVAVD</sequence>
<name>A0A934VG14_9BACT</name>
<dbReference type="PROSITE" id="PS51585">
    <property type="entry name" value="SAM_MT_TPMT"/>
    <property type="match status" value="1"/>
</dbReference>
<gene>
    <name evidence="5" type="ORF">JIN81_08965</name>
</gene>
<keyword evidence="4" id="KW-0949">S-adenosyl-L-methionine</keyword>
<evidence type="ECO:0000256" key="1">
    <source>
        <dbReference type="ARBA" id="ARBA00022553"/>
    </source>
</evidence>
<dbReference type="Gene3D" id="3.40.50.150">
    <property type="entry name" value="Vaccinia Virus protein VP39"/>
    <property type="match status" value="1"/>
</dbReference>
<proteinExistence type="predicted"/>
<accession>A0A934VG14</accession>
<keyword evidence="6" id="KW-1185">Reference proteome</keyword>
<evidence type="ECO:0000313" key="5">
    <source>
        <dbReference type="EMBL" id="MBK1827150.1"/>
    </source>
</evidence>
<evidence type="ECO:0000313" key="6">
    <source>
        <dbReference type="Proteomes" id="UP000658278"/>
    </source>
</evidence>
<dbReference type="InterPro" id="IPR008854">
    <property type="entry name" value="TPMT"/>
</dbReference>
<dbReference type="InterPro" id="IPR029063">
    <property type="entry name" value="SAM-dependent_MTases_sf"/>
</dbReference>
<dbReference type="RefSeq" id="WP_234044608.1">
    <property type="nucleotide sequence ID" value="NZ_JAENII010000005.1"/>
</dbReference>
<evidence type="ECO:0000256" key="3">
    <source>
        <dbReference type="ARBA" id="ARBA00022679"/>
    </source>
</evidence>
<keyword evidence="2 5" id="KW-0489">Methyltransferase</keyword>
<dbReference type="CDD" id="cd02440">
    <property type="entry name" value="AdoMet_MTases"/>
    <property type="match status" value="1"/>
</dbReference>
<dbReference type="Pfam" id="PF05724">
    <property type="entry name" value="TPMT"/>
    <property type="match status" value="1"/>
</dbReference>
<keyword evidence="3" id="KW-0808">Transferase</keyword>
<dbReference type="GO" id="GO:0008757">
    <property type="term" value="F:S-adenosylmethionine-dependent methyltransferase activity"/>
    <property type="evidence" value="ECO:0007669"/>
    <property type="project" value="InterPro"/>
</dbReference>
<evidence type="ECO:0000256" key="4">
    <source>
        <dbReference type="ARBA" id="ARBA00022691"/>
    </source>
</evidence>
<dbReference type="PANTHER" id="PTHR32183:SF6">
    <property type="entry name" value="CYSTEINE SULFINATE DESULFINASE_CYSTEINE DESULFURASE AND RELATED ENZYMES"/>
    <property type="match status" value="1"/>
</dbReference>
<dbReference type="SUPFAM" id="SSF53335">
    <property type="entry name" value="S-adenosyl-L-methionine-dependent methyltransferases"/>
    <property type="match status" value="1"/>
</dbReference>
<dbReference type="Proteomes" id="UP000658278">
    <property type="component" value="Unassembled WGS sequence"/>
</dbReference>
<organism evidence="5 6">
    <name type="scientific">Haloferula rosea</name>
    <dbReference type="NCBI Taxonomy" id="490093"/>
    <lineage>
        <taxon>Bacteria</taxon>
        <taxon>Pseudomonadati</taxon>
        <taxon>Verrucomicrobiota</taxon>
        <taxon>Verrucomicrobiia</taxon>
        <taxon>Verrucomicrobiales</taxon>
        <taxon>Verrucomicrobiaceae</taxon>
        <taxon>Haloferula</taxon>
    </lineage>
</organism>
<protein>
    <submittedName>
        <fullName evidence="5">Methyltransferase domain-containing protein</fullName>
    </submittedName>
</protein>
<comment type="caution">
    <text evidence="5">The sequence shown here is derived from an EMBL/GenBank/DDBJ whole genome shotgun (WGS) entry which is preliminary data.</text>
</comment>
<reference evidence="5" key="1">
    <citation type="submission" date="2021-01" db="EMBL/GenBank/DDBJ databases">
        <title>Modified the classification status of verrucomicrobia.</title>
        <authorList>
            <person name="Feng X."/>
        </authorList>
    </citation>
    <scope>NUCLEOTIDE SEQUENCE</scope>
    <source>
        <strain evidence="5">KCTC 22201</strain>
    </source>
</reference>
<keyword evidence="1" id="KW-0597">Phosphoprotein</keyword>
<evidence type="ECO:0000256" key="2">
    <source>
        <dbReference type="ARBA" id="ARBA00022603"/>
    </source>
</evidence>